<dbReference type="PANTHER" id="PTHR43877:SF2">
    <property type="entry name" value="AMINOALKYLPHOSPHONATE N-ACETYLTRANSFERASE-RELATED"/>
    <property type="match status" value="1"/>
</dbReference>
<accession>A0A1X7JLJ1</accession>
<proteinExistence type="predicted"/>
<dbReference type="InterPro" id="IPR041698">
    <property type="entry name" value="Methyltransf_25"/>
</dbReference>
<evidence type="ECO:0000259" key="3">
    <source>
        <dbReference type="PROSITE" id="PS51186"/>
    </source>
</evidence>
<dbReference type="CDD" id="cd02440">
    <property type="entry name" value="AdoMet_MTases"/>
    <property type="match status" value="1"/>
</dbReference>
<reference evidence="4 5" key="1">
    <citation type="submission" date="2017-04" db="EMBL/GenBank/DDBJ databases">
        <authorList>
            <person name="Afonso C.L."/>
            <person name="Miller P.J."/>
            <person name="Scott M.A."/>
            <person name="Spackman E."/>
            <person name="Goraichik I."/>
            <person name="Dimitrov K.M."/>
            <person name="Suarez D.L."/>
            <person name="Swayne D.E."/>
        </authorList>
    </citation>
    <scope>NUCLEOTIDE SEQUENCE [LARGE SCALE GENOMIC DNA]</scope>
    <source>
        <strain evidence="4 5">DSM 22418</strain>
    </source>
</reference>
<dbReference type="Pfam" id="PF13649">
    <property type="entry name" value="Methyltransf_25"/>
    <property type="match status" value="1"/>
</dbReference>
<name>A0A1X7JLJ1_9SPHI</name>
<dbReference type="RefSeq" id="WP_085472576.1">
    <property type="nucleotide sequence ID" value="NZ_FXAU01000003.1"/>
</dbReference>
<evidence type="ECO:0000313" key="5">
    <source>
        <dbReference type="Proteomes" id="UP000192980"/>
    </source>
</evidence>
<keyword evidence="5" id="KW-1185">Reference proteome</keyword>
<organism evidence="4 5">
    <name type="scientific">Sphingobacterium psychroaquaticum</name>
    <dbReference type="NCBI Taxonomy" id="561061"/>
    <lineage>
        <taxon>Bacteria</taxon>
        <taxon>Pseudomonadati</taxon>
        <taxon>Bacteroidota</taxon>
        <taxon>Sphingobacteriia</taxon>
        <taxon>Sphingobacteriales</taxon>
        <taxon>Sphingobacteriaceae</taxon>
        <taxon>Sphingobacterium</taxon>
    </lineage>
</organism>
<dbReference type="AlphaFoldDB" id="A0A1X7JLJ1"/>
<dbReference type="EMBL" id="FXAU01000003">
    <property type="protein sequence ID" value="SMG28486.1"/>
    <property type="molecule type" value="Genomic_DNA"/>
</dbReference>
<dbReference type="InterPro" id="IPR029063">
    <property type="entry name" value="SAM-dependent_MTases_sf"/>
</dbReference>
<dbReference type="Gene3D" id="3.40.630.30">
    <property type="match status" value="1"/>
</dbReference>
<keyword evidence="1 4" id="KW-0808">Transferase</keyword>
<dbReference type="CDD" id="cd04301">
    <property type="entry name" value="NAT_SF"/>
    <property type="match status" value="1"/>
</dbReference>
<dbReference type="InterPro" id="IPR050832">
    <property type="entry name" value="Bact_Acetyltransf"/>
</dbReference>
<sequence length="415" mass="47500">MYILKRTTATDSDFEMLIQQLDADLAVRNGEEQAFFSQFNHLNNIKHVIVAYQDNKPIGCGAIKTYDADTMEVKRMFIIPEMRRQGIGLQLLMELEKWTSELGYAYTQLETGTMQPEAIRLYEKNGYTRIPNYDQYVGIENSVCFKKKMMKTNPDYLQVNKESWNKRTAVHIDSDFYNQAAFLQGETSLNNVELELLGDIKGKKILHLQCHFGQDTISLARLGAQVTGVDLSDKAVEVATELATKTGADATFIASDVYELPNVLNAQFDIVFTSYGTIGWLPDLDKWAKVISTFLKPQGRLVFVEFHPVVWMFDDDFQKVGYNYFKDEPIIETTEGTYADREADLQVTSVTWNHSLSEVMTSLLQNGLSIASFSEYDYSPYNCFNHTIQIEEKKFRIKHLGNNIPMLYALEAVKR</sequence>
<dbReference type="OrthoDB" id="8385759at2"/>
<dbReference type="InterPro" id="IPR000182">
    <property type="entry name" value="GNAT_dom"/>
</dbReference>
<gene>
    <name evidence="4" type="ORF">SAMN05660862_1809</name>
</gene>
<dbReference type="GO" id="GO:0016747">
    <property type="term" value="F:acyltransferase activity, transferring groups other than amino-acyl groups"/>
    <property type="evidence" value="ECO:0007669"/>
    <property type="project" value="InterPro"/>
</dbReference>
<dbReference type="STRING" id="561061.SAMN05660862_1809"/>
<evidence type="ECO:0000256" key="1">
    <source>
        <dbReference type="ARBA" id="ARBA00022679"/>
    </source>
</evidence>
<feature type="domain" description="N-acetyltransferase" evidence="3">
    <location>
        <begin position="4"/>
        <end position="151"/>
    </location>
</feature>
<dbReference type="SUPFAM" id="SSF53335">
    <property type="entry name" value="S-adenosyl-L-methionine-dependent methyltransferases"/>
    <property type="match status" value="1"/>
</dbReference>
<evidence type="ECO:0000256" key="2">
    <source>
        <dbReference type="ARBA" id="ARBA00023315"/>
    </source>
</evidence>
<keyword evidence="2" id="KW-0012">Acyltransferase</keyword>
<protein>
    <submittedName>
        <fullName evidence="4">Acetyltransferase (GNAT) domain-containing protein</fullName>
    </submittedName>
</protein>
<dbReference type="Gene3D" id="3.40.50.150">
    <property type="entry name" value="Vaccinia Virus protein VP39"/>
    <property type="match status" value="1"/>
</dbReference>
<dbReference type="SUPFAM" id="SSF55729">
    <property type="entry name" value="Acyl-CoA N-acyltransferases (Nat)"/>
    <property type="match status" value="1"/>
</dbReference>
<dbReference type="PANTHER" id="PTHR43877">
    <property type="entry name" value="AMINOALKYLPHOSPHONATE N-ACETYLTRANSFERASE-RELATED-RELATED"/>
    <property type="match status" value="1"/>
</dbReference>
<dbReference type="Pfam" id="PF13508">
    <property type="entry name" value="Acetyltransf_7"/>
    <property type="match status" value="1"/>
</dbReference>
<evidence type="ECO:0000313" key="4">
    <source>
        <dbReference type="EMBL" id="SMG28486.1"/>
    </source>
</evidence>
<dbReference type="PROSITE" id="PS51186">
    <property type="entry name" value="GNAT"/>
    <property type="match status" value="1"/>
</dbReference>
<dbReference type="InterPro" id="IPR016181">
    <property type="entry name" value="Acyl_CoA_acyltransferase"/>
</dbReference>
<dbReference type="Proteomes" id="UP000192980">
    <property type="component" value="Unassembled WGS sequence"/>
</dbReference>